<dbReference type="RefSeq" id="WP_074644508.1">
    <property type="nucleotide sequence ID" value="NZ_FOFU01000007.1"/>
</dbReference>
<dbReference type="NCBIfam" id="TIGR01245">
    <property type="entry name" value="trpD"/>
    <property type="match status" value="1"/>
</dbReference>
<dbReference type="InterPro" id="IPR036320">
    <property type="entry name" value="Glycosyl_Trfase_fam3_N_dom_sf"/>
</dbReference>
<evidence type="ECO:0000256" key="8">
    <source>
        <dbReference type="ARBA" id="ARBA00052328"/>
    </source>
</evidence>
<accession>A0A1H9HQA9</accession>
<dbReference type="Pfam" id="PF00591">
    <property type="entry name" value="Glycos_transf_3"/>
    <property type="match status" value="1"/>
</dbReference>
<dbReference type="InterPro" id="IPR017926">
    <property type="entry name" value="GATASE"/>
</dbReference>
<keyword evidence="10" id="KW-0479">Metal-binding</keyword>
<dbReference type="GO" id="GO:0004048">
    <property type="term" value="F:anthranilate phosphoribosyltransferase activity"/>
    <property type="evidence" value="ECO:0007669"/>
    <property type="project" value="UniProtKB-UniRule"/>
</dbReference>
<dbReference type="AlphaFoldDB" id="A0A1H9HQA9"/>
<evidence type="ECO:0000259" key="11">
    <source>
        <dbReference type="Pfam" id="PF00117"/>
    </source>
</evidence>
<dbReference type="InterPro" id="IPR000312">
    <property type="entry name" value="Glycosyl_Trfase_fam3"/>
</dbReference>
<evidence type="ECO:0000256" key="6">
    <source>
        <dbReference type="ARBA" id="ARBA00022962"/>
    </source>
</evidence>
<evidence type="ECO:0000259" key="12">
    <source>
        <dbReference type="Pfam" id="PF00591"/>
    </source>
</evidence>
<feature type="binding site" evidence="10">
    <location>
        <position position="361"/>
    </location>
    <ligand>
        <name>anthranilate</name>
        <dbReference type="ChEBI" id="CHEBI:16567"/>
        <label>2</label>
    </ligand>
</feature>
<dbReference type="GO" id="GO:0000287">
    <property type="term" value="F:magnesium ion binding"/>
    <property type="evidence" value="ECO:0007669"/>
    <property type="project" value="UniProtKB-UniRule"/>
</dbReference>
<evidence type="ECO:0000256" key="10">
    <source>
        <dbReference type="HAMAP-Rule" id="MF_00211"/>
    </source>
</evidence>
<dbReference type="NCBIfam" id="NF011201">
    <property type="entry name" value="PRK14607.1"/>
    <property type="match status" value="1"/>
</dbReference>
<keyword evidence="7 10" id="KW-0057">Aromatic amino acid biosynthesis</keyword>
<feature type="binding site" evidence="10">
    <location>
        <position position="275"/>
    </location>
    <ligand>
        <name>5-phospho-alpha-D-ribose 1-diphosphate</name>
        <dbReference type="ChEBI" id="CHEBI:58017"/>
    </ligand>
</feature>
<dbReference type="SUPFAM" id="SSF52317">
    <property type="entry name" value="Class I glutamine amidotransferase-like"/>
    <property type="match status" value="1"/>
</dbReference>
<dbReference type="InterPro" id="IPR017459">
    <property type="entry name" value="Glycosyl_Trfase_fam3_N_dom"/>
</dbReference>
<dbReference type="HAMAP" id="MF_00211">
    <property type="entry name" value="TrpD"/>
    <property type="match status" value="1"/>
</dbReference>
<keyword evidence="5 10" id="KW-0822">Tryptophan biosynthesis</keyword>
<feature type="binding site" evidence="10">
    <location>
        <position position="420"/>
    </location>
    <ligand>
        <name>Mg(2+)</name>
        <dbReference type="ChEBI" id="CHEBI:18420"/>
        <label>2</label>
    </ligand>
</feature>
<evidence type="ECO:0000256" key="9">
    <source>
        <dbReference type="ARBA" id="ARBA00061188"/>
    </source>
</evidence>
<feature type="binding site" evidence="10">
    <location>
        <begin position="278"/>
        <end position="279"/>
    </location>
    <ligand>
        <name>5-phospho-alpha-D-ribose 1-diphosphate</name>
        <dbReference type="ChEBI" id="CHEBI:58017"/>
    </ligand>
</feature>
<dbReference type="PRINTS" id="PR00097">
    <property type="entry name" value="ANTSNTHASEII"/>
</dbReference>
<feature type="binding site" evidence="10">
    <location>
        <begin position="285"/>
        <end position="288"/>
    </location>
    <ligand>
        <name>5-phospho-alpha-D-ribose 1-diphosphate</name>
        <dbReference type="ChEBI" id="CHEBI:58017"/>
    </ligand>
</feature>
<dbReference type="FunFam" id="3.40.1030.10:FF:000002">
    <property type="entry name" value="Anthranilate phosphoribosyltransferase"/>
    <property type="match status" value="1"/>
</dbReference>
<feature type="binding site" evidence="10">
    <location>
        <position position="306"/>
    </location>
    <ligand>
        <name>anthranilate</name>
        <dbReference type="ChEBI" id="CHEBI:16567"/>
        <label>1</label>
    </ligand>
</feature>
<dbReference type="Pfam" id="PF02885">
    <property type="entry name" value="Glycos_trans_3N"/>
    <property type="match status" value="1"/>
</dbReference>
<dbReference type="STRING" id="163.SAMN04487775_11354"/>
<feature type="binding site" evidence="10">
    <location>
        <position position="421"/>
    </location>
    <ligand>
        <name>Mg(2+)</name>
        <dbReference type="ChEBI" id="CHEBI:18420"/>
        <label>1</label>
    </ligand>
</feature>
<evidence type="ECO:0000256" key="5">
    <source>
        <dbReference type="ARBA" id="ARBA00022822"/>
    </source>
</evidence>
<evidence type="ECO:0000256" key="3">
    <source>
        <dbReference type="ARBA" id="ARBA00022676"/>
    </source>
</evidence>
<evidence type="ECO:0000256" key="4">
    <source>
        <dbReference type="ARBA" id="ARBA00022679"/>
    </source>
</evidence>
<reference evidence="14 15" key="1">
    <citation type="submission" date="2016-10" db="EMBL/GenBank/DDBJ databases">
        <authorList>
            <person name="de Groot N.N."/>
        </authorList>
    </citation>
    <scope>NUCLEOTIDE SEQUENCE [LARGE SCALE GENOMIC DNA]</scope>
    <source>
        <strain evidence="14 15">B25</strain>
    </source>
</reference>
<keyword evidence="3 10" id="KW-0328">Glycosyltransferase</keyword>
<comment type="function">
    <text evidence="10">Catalyzes the transfer of the phosphoribosyl group of 5-phosphorylribose-1-pyrophosphate (PRPP) to anthranilate to yield N-(5'-phosphoribosyl)-anthranilate (PRA).</text>
</comment>
<dbReference type="InterPro" id="IPR005940">
    <property type="entry name" value="Anthranilate_Pribosyl_Tfrase"/>
</dbReference>
<proteinExistence type="inferred from homology"/>
<comment type="pathway">
    <text evidence="1 10">Amino-acid biosynthesis; L-tryptophan biosynthesis; L-tryptophan from chorismate: step 2/5.</text>
</comment>
<evidence type="ECO:0000256" key="7">
    <source>
        <dbReference type="ARBA" id="ARBA00023141"/>
    </source>
</evidence>
<feature type="binding site" evidence="10">
    <location>
        <position position="315"/>
    </location>
    <ligand>
        <name>5-phospho-alpha-D-ribose 1-diphosphate</name>
        <dbReference type="ChEBI" id="CHEBI:58017"/>
    </ligand>
</feature>
<evidence type="ECO:0000256" key="1">
    <source>
        <dbReference type="ARBA" id="ARBA00004907"/>
    </source>
</evidence>
<dbReference type="SUPFAM" id="SSF52418">
    <property type="entry name" value="Nucleoside phosphorylase/phosphoribosyltransferase catalytic domain"/>
    <property type="match status" value="1"/>
</dbReference>
<gene>
    <name evidence="10" type="primary">trpD</name>
    <name evidence="14" type="ORF">SAMN04487977_107110</name>
</gene>
<evidence type="ECO:0000313" key="14">
    <source>
        <dbReference type="EMBL" id="SEQ64503.1"/>
    </source>
</evidence>
<dbReference type="OrthoDB" id="9806430at2"/>
<keyword evidence="2 10" id="KW-0028">Amino-acid biosynthesis</keyword>
<dbReference type="PRINTS" id="PR00096">
    <property type="entry name" value="GATASE"/>
</dbReference>
<feature type="binding site" evidence="10">
    <location>
        <begin position="303"/>
        <end position="311"/>
    </location>
    <ligand>
        <name>5-phospho-alpha-D-ribose 1-diphosphate</name>
        <dbReference type="ChEBI" id="CHEBI:58017"/>
    </ligand>
</feature>
<dbReference type="EC" id="2.4.2.18" evidence="10"/>
<dbReference type="CDD" id="cd01743">
    <property type="entry name" value="GATase1_Anthranilate_Synthase"/>
    <property type="match status" value="1"/>
</dbReference>
<sequence>MILVIDNYDSFTFNVVQSLQNATSEEIKVVRNDEMTVDQLAELKPSHLIVSPGPGNPTGAGVSLATIKYFAGKIPILGICLGHQAIGEAFGAKIVQAKFIKHGIVEEIDLDGRGVFRTIGKSAKFTRYHSLVIDEATLSSDFEITARAKDGDIMGIRHKTLEIEGVQFHPESIASQGCQELFKGFLNYRRDNLPVAEYLRQLIDEKKPLTREQAAFFMENLTDGTMDEKVTASILTAMSSLGLPTAEEMAGCAGALMKKKTPFPGAAQGLAEIVGTGGDEKGSFNISSLSAIVAASCGQSVAKHGNRAVSSKSGAADFFENLGIKIMAEPEKTANLLKDTGFGFLMAPVYHSAMRFAAPVRKALGIKTIFNVLGPLLNPAGAEYEVLGVYSKDLMADYARAAKALGAKRVMVIHSRDGFDEISPCEPTDVFQINEDGKEYRYVIEPAKFGINNADIDELEGGSGADNAALAMEVLNGSGRGTIKAAVGLNAGAVLYLSGKAKNLKEGYDMAVSAINSGAALRKLEQIKTESSKAA</sequence>
<comment type="similarity">
    <text evidence="9">In the C-terminal section; belongs to the anthranilate phosphoribosyltransferase family.</text>
</comment>
<dbReference type="PANTHER" id="PTHR43285">
    <property type="entry name" value="ANTHRANILATE PHOSPHORIBOSYLTRANSFERASE"/>
    <property type="match status" value="1"/>
</dbReference>
<comment type="catalytic activity">
    <reaction evidence="8 10">
        <text>N-(5-phospho-beta-D-ribosyl)anthranilate + diphosphate = 5-phospho-alpha-D-ribose 1-diphosphate + anthranilate</text>
        <dbReference type="Rhea" id="RHEA:11768"/>
        <dbReference type="ChEBI" id="CHEBI:16567"/>
        <dbReference type="ChEBI" id="CHEBI:18277"/>
        <dbReference type="ChEBI" id="CHEBI:33019"/>
        <dbReference type="ChEBI" id="CHEBI:58017"/>
        <dbReference type="EC" id="2.4.2.18"/>
    </reaction>
</comment>
<dbReference type="InterPro" id="IPR035902">
    <property type="entry name" value="Nuc_phospho_transferase"/>
</dbReference>
<comment type="similarity">
    <text evidence="10">Belongs to the anthranilate phosphoribosyltransferase family.</text>
</comment>
<dbReference type="GO" id="GO:0000162">
    <property type="term" value="P:L-tryptophan biosynthetic process"/>
    <property type="evidence" value="ECO:0007669"/>
    <property type="project" value="UniProtKB-UniRule"/>
</dbReference>
<dbReference type="NCBIfam" id="TIGR00566">
    <property type="entry name" value="trpG_papA"/>
    <property type="match status" value="1"/>
</dbReference>
<dbReference type="Pfam" id="PF00117">
    <property type="entry name" value="GATase"/>
    <property type="match status" value="1"/>
</dbReference>
<dbReference type="Gene3D" id="1.20.970.10">
    <property type="entry name" value="Transferase, Pyrimidine Nucleoside Phosphorylase, Chain C"/>
    <property type="match status" value="1"/>
</dbReference>
<dbReference type="FunFam" id="3.40.50.880:FF:000003">
    <property type="entry name" value="Anthranilate synthase component II"/>
    <property type="match status" value="1"/>
</dbReference>
<keyword evidence="10" id="KW-0460">Magnesium</keyword>
<organism evidence="14 15">
    <name type="scientific">Treponema bryantii</name>
    <dbReference type="NCBI Taxonomy" id="163"/>
    <lineage>
        <taxon>Bacteria</taxon>
        <taxon>Pseudomonadati</taxon>
        <taxon>Spirochaetota</taxon>
        <taxon>Spirochaetia</taxon>
        <taxon>Spirochaetales</taxon>
        <taxon>Treponemataceae</taxon>
        <taxon>Treponema</taxon>
    </lineage>
</organism>
<dbReference type="EMBL" id="FOFU01000007">
    <property type="protein sequence ID" value="SEQ64503.1"/>
    <property type="molecule type" value="Genomic_DNA"/>
</dbReference>
<keyword evidence="6" id="KW-0315">Glutamine amidotransferase</keyword>
<dbReference type="PROSITE" id="PS51273">
    <property type="entry name" value="GATASE_TYPE_1"/>
    <property type="match status" value="1"/>
</dbReference>
<dbReference type="Proteomes" id="UP000182360">
    <property type="component" value="Unassembled WGS sequence"/>
</dbReference>
<dbReference type="InterPro" id="IPR029062">
    <property type="entry name" value="Class_I_gatase-like"/>
</dbReference>
<feature type="binding site" evidence="10">
    <location>
        <position position="283"/>
    </location>
    <ligand>
        <name>5-phospho-alpha-D-ribose 1-diphosphate</name>
        <dbReference type="ChEBI" id="CHEBI:58017"/>
    </ligand>
</feature>
<comment type="caution">
    <text evidence="10">Lacks conserved residue(s) required for the propagation of feature annotation.</text>
</comment>
<feature type="domain" description="Glycosyl transferase family 3 N-terminal" evidence="13">
    <location>
        <begin position="197"/>
        <end position="258"/>
    </location>
</feature>
<evidence type="ECO:0000313" key="15">
    <source>
        <dbReference type="Proteomes" id="UP000182360"/>
    </source>
</evidence>
<dbReference type="Gene3D" id="3.40.50.880">
    <property type="match status" value="1"/>
</dbReference>
<name>A0A1H9HQA9_9SPIR</name>
<comment type="cofactor">
    <cofactor evidence="10">
        <name>Mg(2+)</name>
        <dbReference type="ChEBI" id="CHEBI:18420"/>
    </cofactor>
    <text evidence="10">Binds 2 magnesium ions per monomer.</text>
</comment>
<evidence type="ECO:0000256" key="2">
    <source>
        <dbReference type="ARBA" id="ARBA00022605"/>
    </source>
</evidence>
<evidence type="ECO:0000259" key="13">
    <source>
        <dbReference type="Pfam" id="PF02885"/>
    </source>
</evidence>
<dbReference type="PRINTS" id="PR00099">
    <property type="entry name" value="CPSGATASE"/>
</dbReference>
<dbReference type="PANTHER" id="PTHR43285:SF2">
    <property type="entry name" value="ANTHRANILATE PHOSPHORIBOSYLTRANSFERASE"/>
    <property type="match status" value="1"/>
</dbReference>
<dbReference type="UniPathway" id="UPA00035">
    <property type="reaction ID" value="UER00041"/>
</dbReference>
<dbReference type="Gene3D" id="3.40.1030.10">
    <property type="entry name" value="Nucleoside phosphorylase/phosphoribosyltransferase catalytic domain"/>
    <property type="match status" value="1"/>
</dbReference>
<keyword evidence="15" id="KW-1185">Reference proteome</keyword>
<feature type="domain" description="Glutamine amidotransferase" evidence="11">
    <location>
        <begin position="3"/>
        <end position="185"/>
    </location>
</feature>
<dbReference type="SUPFAM" id="SSF47648">
    <property type="entry name" value="Nucleoside phosphorylase/phosphoribosyltransferase N-terminal domain"/>
    <property type="match status" value="1"/>
</dbReference>
<feature type="binding site" evidence="10">
    <location>
        <position position="421"/>
    </location>
    <ligand>
        <name>Mg(2+)</name>
        <dbReference type="ChEBI" id="CHEBI:18420"/>
        <label>2</label>
    </ligand>
</feature>
<protein>
    <recommendedName>
        <fullName evidence="10">Anthranilate phosphoribosyltransferase</fullName>
        <ecNumber evidence="10">2.4.2.18</ecNumber>
    </recommendedName>
</protein>
<keyword evidence="4 10" id="KW-0808">Transferase</keyword>
<dbReference type="GO" id="GO:0005829">
    <property type="term" value="C:cytosol"/>
    <property type="evidence" value="ECO:0007669"/>
    <property type="project" value="TreeGrafter"/>
</dbReference>
<dbReference type="InterPro" id="IPR006221">
    <property type="entry name" value="TrpG/PapA_dom"/>
</dbReference>
<feature type="binding site" evidence="10">
    <location>
        <position position="275"/>
    </location>
    <ligand>
        <name>anthranilate</name>
        <dbReference type="ChEBI" id="CHEBI:16567"/>
        <label>1</label>
    </ligand>
</feature>
<comment type="subunit">
    <text evidence="10">Homodimer.</text>
</comment>
<feature type="binding site" evidence="10">
    <location>
        <position position="287"/>
    </location>
    <ligand>
        <name>Mg(2+)</name>
        <dbReference type="ChEBI" id="CHEBI:18420"/>
        <label>1</label>
    </ligand>
</feature>
<feature type="domain" description="Glycosyl transferase family 3" evidence="12">
    <location>
        <begin position="270"/>
        <end position="521"/>
    </location>
</feature>